<dbReference type="PANTHER" id="PTHR33692">
    <property type="entry name" value="RIBOSOME MATURATION FACTOR RIMM"/>
    <property type="match status" value="1"/>
</dbReference>
<evidence type="ECO:0000313" key="7">
    <source>
        <dbReference type="EMBL" id="TGL57549.1"/>
    </source>
</evidence>
<evidence type="ECO:0000313" key="8">
    <source>
        <dbReference type="Proteomes" id="UP000297693"/>
    </source>
</evidence>
<proteinExistence type="inferred from homology"/>
<dbReference type="GO" id="GO:0005737">
    <property type="term" value="C:cytoplasm"/>
    <property type="evidence" value="ECO:0007669"/>
    <property type="project" value="UniProtKB-SubCell"/>
</dbReference>
<dbReference type="InterPro" id="IPR011033">
    <property type="entry name" value="PRC_barrel-like_sf"/>
</dbReference>
<dbReference type="GO" id="GO:0005840">
    <property type="term" value="C:ribosome"/>
    <property type="evidence" value="ECO:0007669"/>
    <property type="project" value="InterPro"/>
</dbReference>
<dbReference type="Pfam" id="PF01782">
    <property type="entry name" value="RimM"/>
    <property type="match status" value="1"/>
</dbReference>
<protein>
    <recommendedName>
        <fullName evidence="5">Ribosome maturation factor RimM</fullName>
    </recommendedName>
</protein>
<dbReference type="GO" id="GO:0006364">
    <property type="term" value="P:rRNA processing"/>
    <property type="evidence" value="ECO:0007669"/>
    <property type="project" value="UniProtKB-UniRule"/>
</dbReference>
<accession>A0A4R9K0K3</accession>
<dbReference type="PANTHER" id="PTHR33692:SF1">
    <property type="entry name" value="RIBOSOME MATURATION FACTOR RIMM"/>
    <property type="match status" value="1"/>
</dbReference>
<comment type="domain">
    <text evidence="5">The PRC barrel domain binds ribosomal protein uS19.</text>
</comment>
<dbReference type="SUPFAM" id="SSF50447">
    <property type="entry name" value="Translation proteins"/>
    <property type="match status" value="1"/>
</dbReference>
<feature type="domain" description="RimM N-terminal" evidence="6">
    <location>
        <begin position="3"/>
        <end position="84"/>
    </location>
</feature>
<dbReference type="InterPro" id="IPR036976">
    <property type="entry name" value="RimM_N_sf"/>
</dbReference>
<comment type="subunit">
    <text evidence="5">Binds ribosomal protein uS19.</text>
</comment>
<keyword evidence="1 5" id="KW-0963">Cytoplasm</keyword>
<comment type="subcellular location">
    <subcellularLocation>
        <location evidence="5">Cytoplasm</location>
    </subcellularLocation>
</comment>
<keyword evidence="2 5" id="KW-0690">Ribosome biogenesis</keyword>
<dbReference type="InterPro" id="IPR011961">
    <property type="entry name" value="RimM"/>
</dbReference>
<evidence type="ECO:0000256" key="4">
    <source>
        <dbReference type="ARBA" id="ARBA00023186"/>
    </source>
</evidence>
<name>A0A4R9K0K3_9LEPT</name>
<gene>
    <name evidence="5 7" type="primary">rimM</name>
    <name evidence="7" type="ORF">EHQ58_14065</name>
</gene>
<dbReference type="GO" id="GO:0043022">
    <property type="term" value="F:ribosome binding"/>
    <property type="evidence" value="ECO:0007669"/>
    <property type="project" value="InterPro"/>
</dbReference>
<dbReference type="AlphaFoldDB" id="A0A4R9K0K3"/>
<dbReference type="Gene3D" id="2.40.30.60">
    <property type="entry name" value="RimM"/>
    <property type="match status" value="1"/>
</dbReference>
<comment type="caution">
    <text evidence="7">The sequence shown here is derived from an EMBL/GenBank/DDBJ whole genome shotgun (WGS) entry which is preliminary data.</text>
</comment>
<organism evidence="7 8">
    <name type="scientific">Leptospira ognonensis</name>
    <dbReference type="NCBI Taxonomy" id="2484945"/>
    <lineage>
        <taxon>Bacteria</taxon>
        <taxon>Pseudomonadati</taxon>
        <taxon>Spirochaetota</taxon>
        <taxon>Spirochaetia</taxon>
        <taxon>Leptospirales</taxon>
        <taxon>Leptospiraceae</taxon>
        <taxon>Leptospira</taxon>
    </lineage>
</organism>
<dbReference type="Proteomes" id="UP000297693">
    <property type="component" value="Unassembled WGS sequence"/>
</dbReference>
<evidence type="ECO:0000259" key="6">
    <source>
        <dbReference type="Pfam" id="PF01782"/>
    </source>
</evidence>
<dbReference type="NCBIfam" id="TIGR02273">
    <property type="entry name" value="16S_RimM"/>
    <property type="match status" value="1"/>
</dbReference>
<dbReference type="InterPro" id="IPR009000">
    <property type="entry name" value="Transl_B-barrel_sf"/>
</dbReference>
<sequence length="173" mass="19054">MKVGSFGSTHGIKGNIKIHTTGDALASVSLPLTCEIKLQDGSLKTISIQSITPNGNTLLAKIAGFDTPESLAPLRNAVILLPKDLLPEIPEDEVYVIDLIGLYAVTKLGGESLGYQIAQVMDNPAHPILCFHPIEENREPKEILVPFLHLYVGDWDKGKKQIEVRSWELWFEV</sequence>
<comment type="function">
    <text evidence="5">An accessory protein needed during the final step in the assembly of 30S ribosomal subunit, possibly for assembly of the head region. Essential for efficient processing of 16S rRNA. May be needed both before and after RbfA during the maturation of 16S rRNA. It has affinity for free ribosomal 30S subunits but not for 70S ribosomes.</text>
</comment>
<dbReference type="SUPFAM" id="SSF50346">
    <property type="entry name" value="PRC-barrel domain"/>
    <property type="match status" value="1"/>
</dbReference>
<dbReference type="Gene3D" id="2.30.30.240">
    <property type="entry name" value="PRC-barrel domain"/>
    <property type="match status" value="1"/>
</dbReference>
<evidence type="ECO:0000256" key="2">
    <source>
        <dbReference type="ARBA" id="ARBA00022517"/>
    </source>
</evidence>
<evidence type="ECO:0000256" key="5">
    <source>
        <dbReference type="HAMAP-Rule" id="MF_00014"/>
    </source>
</evidence>
<evidence type="ECO:0000256" key="1">
    <source>
        <dbReference type="ARBA" id="ARBA00022490"/>
    </source>
</evidence>
<dbReference type="InterPro" id="IPR002676">
    <property type="entry name" value="RimM_N"/>
</dbReference>
<keyword evidence="8" id="KW-1185">Reference proteome</keyword>
<keyword evidence="4 5" id="KW-0143">Chaperone</keyword>
<reference evidence="7" key="1">
    <citation type="journal article" date="2019" name="PLoS Negl. Trop. Dis.">
        <title>Revisiting the worldwide diversity of Leptospira species in the environment.</title>
        <authorList>
            <person name="Vincent A.T."/>
            <person name="Schiettekatte O."/>
            <person name="Bourhy P."/>
            <person name="Veyrier F.J."/>
            <person name="Picardeau M."/>
        </authorList>
    </citation>
    <scope>NUCLEOTIDE SEQUENCE [LARGE SCALE GENOMIC DNA]</scope>
    <source>
        <strain evidence="7">201702476</strain>
    </source>
</reference>
<evidence type="ECO:0000256" key="3">
    <source>
        <dbReference type="ARBA" id="ARBA00022552"/>
    </source>
</evidence>
<keyword evidence="3 5" id="KW-0698">rRNA processing</keyword>
<dbReference type="GO" id="GO:0042274">
    <property type="term" value="P:ribosomal small subunit biogenesis"/>
    <property type="evidence" value="ECO:0007669"/>
    <property type="project" value="UniProtKB-UniRule"/>
</dbReference>
<dbReference type="EMBL" id="RQGD01000035">
    <property type="protein sequence ID" value="TGL57549.1"/>
    <property type="molecule type" value="Genomic_DNA"/>
</dbReference>
<comment type="similarity">
    <text evidence="5">Belongs to the RimM family.</text>
</comment>
<dbReference type="HAMAP" id="MF_00014">
    <property type="entry name" value="Ribosome_mat_RimM"/>
    <property type="match status" value="1"/>
</dbReference>
<dbReference type="OrthoDB" id="9810331at2"/>